<gene>
    <name evidence="2" type="ORF">MM415A00699_0020</name>
    <name evidence="1" type="ORF">MM415B01534_0012</name>
</gene>
<evidence type="ECO:0000313" key="1">
    <source>
        <dbReference type="EMBL" id="QJA57944.1"/>
    </source>
</evidence>
<accession>A0A6M3KGI6</accession>
<reference evidence="2" key="1">
    <citation type="submission" date="2020-03" db="EMBL/GenBank/DDBJ databases">
        <title>The deep terrestrial virosphere.</title>
        <authorList>
            <person name="Holmfeldt K."/>
            <person name="Nilsson E."/>
            <person name="Simone D."/>
            <person name="Lopez-Fernandez M."/>
            <person name="Wu X."/>
            <person name="de Brujin I."/>
            <person name="Lundin D."/>
            <person name="Andersson A."/>
            <person name="Bertilsson S."/>
            <person name="Dopson M."/>
        </authorList>
    </citation>
    <scope>NUCLEOTIDE SEQUENCE</scope>
    <source>
        <strain evidence="2">MM415A00699</strain>
        <strain evidence="1">MM415B01534</strain>
    </source>
</reference>
<dbReference type="EMBL" id="MT142427">
    <property type="protein sequence ID" value="QJA80578.1"/>
    <property type="molecule type" value="Genomic_DNA"/>
</dbReference>
<dbReference type="PROSITE" id="PS51257">
    <property type="entry name" value="PROKAR_LIPOPROTEIN"/>
    <property type="match status" value="1"/>
</dbReference>
<name>A0A6M3KGI6_9ZZZZ</name>
<organism evidence="2">
    <name type="scientific">viral metagenome</name>
    <dbReference type="NCBI Taxonomy" id="1070528"/>
    <lineage>
        <taxon>unclassified sequences</taxon>
        <taxon>metagenomes</taxon>
        <taxon>organismal metagenomes</taxon>
    </lineage>
</organism>
<dbReference type="AlphaFoldDB" id="A0A6M3KGI6"/>
<proteinExistence type="predicted"/>
<protein>
    <submittedName>
        <fullName evidence="2">Uncharacterized protein</fullName>
    </submittedName>
</protein>
<sequence>MKKQVRLREMIQNLGFVFGQGCAGMMEALGMQAANMERYQNKQPIKYLEDDFARLIQEKGLDHQSLMAKIYGGVI</sequence>
<evidence type="ECO:0000313" key="2">
    <source>
        <dbReference type="EMBL" id="QJA80578.1"/>
    </source>
</evidence>
<dbReference type="EMBL" id="MT141300">
    <property type="protein sequence ID" value="QJA57944.1"/>
    <property type="molecule type" value="Genomic_DNA"/>
</dbReference>